<dbReference type="PANTHER" id="PTHR33958:SF1">
    <property type="entry name" value="CILIA- AND FLAGELLA-ASSOCIATED PROTEIN 418"/>
    <property type="match status" value="1"/>
</dbReference>
<evidence type="ECO:0000256" key="1">
    <source>
        <dbReference type="ARBA" id="ARBA00004437"/>
    </source>
</evidence>
<dbReference type="InterPro" id="IPR029239">
    <property type="entry name" value="CFAP418"/>
</dbReference>
<accession>A0A1Y1WVZ7</accession>
<feature type="non-terminal residue" evidence="6">
    <location>
        <position position="232"/>
    </location>
</feature>
<dbReference type="OrthoDB" id="259905at2759"/>
<comment type="caution">
    <text evidence="6">The sequence shown here is derived from an EMBL/GenBank/DDBJ whole genome shotgun (WGS) entry which is preliminary data.</text>
</comment>
<dbReference type="Proteomes" id="UP000193944">
    <property type="component" value="Unassembled WGS sequence"/>
</dbReference>
<comment type="function">
    <text evidence="4">May be involved in photoreceptor outer segment disk morphogenesis.</text>
</comment>
<comment type="subcellular location">
    <subcellularLocation>
        <location evidence="2">Cytoplasm</location>
    </subcellularLocation>
    <subcellularLocation>
        <location evidence="1">Photoreceptor inner segment</location>
    </subcellularLocation>
</comment>
<proteinExistence type="predicted"/>
<reference evidence="6 7" key="1">
    <citation type="submission" date="2016-08" db="EMBL/GenBank/DDBJ databases">
        <title>A Parts List for Fungal Cellulosomes Revealed by Comparative Genomics.</title>
        <authorList>
            <consortium name="DOE Joint Genome Institute"/>
            <person name="Haitjema C.H."/>
            <person name="Gilmore S.P."/>
            <person name="Henske J.K."/>
            <person name="Solomon K.V."/>
            <person name="De Groot R."/>
            <person name="Kuo A."/>
            <person name="Mondo S.J."/>
            <person name="Salamov A.A."/>
            <person name="Labutti K."/>
            <person name="Zhao Z."/>
            <person name="Chiniquy J."/>
            <person name="Barry K."/>
            <person name="Brewer H.M."/>
            <person name="Purvine S.O."/>
            <person name="Wright A.T."/>
            <person name="Boxma B."/>
            <person name="Van Alen T."/>
            <person name="Hackstein J.H."/>
            <person name="Baker S.E."/>
            <person name="Grigoriev I.V."/>
            <person name="O'Malley M.A."/>
        </authorList>
    </citation>
    <scope>NUCLEOTIDE SEQUENCE [LARGE SCALE GENOMIC DNA]</scope>
    <source>
        <strain evidence="6 7">S4</strain>
    </source>
</reference>
<evidence type="ECO:0000256" key="2">
    <source>
        <dbReference type="ARBA" id="ARBA00004496"/>
    </source>
</evidence>
<evidence type="ECO:0000256" key="4">
    <source>
        <dbReference type="ARBA" id="ARBA00024819"/>
    </source>
</evidence>
<dbReference type="STRING" id="1754192.A0A1Y1WVZ7"/>
<evidence type="ECO:0000256" key="5">
    <source>
        <dbReference type="ARBA" id="ARBA00026215"/>
    </source>
</evidence>
<protein>
    <recommendedName>
        <fullName evidence="5">Cilia- and flagella-associated protein 418</fullName>
    </recommendedName>
</protein>
<evidence type="ECO:0000256" key="3">
    <source>
        <dbReference type="ARBA" id="ARBA00022490"/>
    </source>
</evidence>
<keyword evidence="7" id="KW-1185">Reference proteome</keyword>
<gene>
    <name evidence="6" type="ORF">BCR32DRAFT_270474</name>
</gene>
<evidence type="ECO:0000313" key="7">
    <source>
        <dbReference type="Proteomes" id="UP000193944"/>
    </source>
</evidence>
<sequence>MTSIFKSDVDEDIESLLKELELEQDTIPNSQKSYKNKSYNLNPNISKYNYNEKNNKKHDDTTDELNDILQELSAIDTSTITNKKSSRPNIYSSEKNNINSKSICNNSTDNKSLDTSLLKDTKERPRSQHKAKCTTVCIGGQEGITIGSNQKSCSKLRCTSCDFNCIYYKDSEWSNNVDYLFFRNYVPNTEKLAKELIPKKGYTAICCQCTWYTVNKTTPIVSIKNKKIKWVC</sequence>
<dbReference type="GO" id="GO:0005829">
    <property type="term" value="C:cytosol"/>
    <property type="evidence" value="ECO:0007669"/>
    <property type="project" value="TreeGrafter"/>
</dbReference>
<name>A0A1Y1WVZ7_9FUNG</name>
<dbReference type="Pfam" id="PF14996">
    <property type="entry name" value="RMP"/>
    <property type="match status" value="1"/>
</dbReference>
<reference evidence="6 7" key="2">
    <citation type="submission" date="2016-08" db="EMBL/GenBank/DDBJ databases">
        <title>Pervasive Adenine N6-methylation of Active Genes in Fungi.</title>
        <authorList>
            <consortium name="DOE Joint Genome Institute"/>
            <person name="Mondo S.J."/>
            <person name="Dannebaum R.O."/>
            <person name="Kuo R.C."/>
            <person name="Labutti K."/>
            <person name="Haridas S."/>
            <person name="Kuo A."/>
            <person name="Salamov A."/>
            <person name="Ahrendt S.R."/>
            <person name="Lipzen A."/>
            <person name="Sullivan W."/>
            <person name="Andreopoulos W.B."/>
            <person name="Clum A."/>
            <person name="Lindquist E."/>
            <person name="Daum C."/>
            <person name="Ramamoorthy G.K."/>
            <person name="Gryganskyi A."/>
            <person name="Culley D."/>
            <person name="Magnuson J.K."/>
            <person name="James T.Y."/>
            <person name="O'Malley M.A."/>
            <person name="Stajich J.E."/>
            <person name="Spatafora J.W."/>
            <person name="Visel A."/>
            <person name="Grigoriev I.V."/>
        </authorList>
    </citation>
    <scope>NUCLEOTIDE SEQUENCE [LARGE SCALE GENOMIC DNA]</scope>
    <source>
        <strain evidence="6 7">S4</strain>
    </source>
</reference>
<dbReference type="EMBL" id="MCFG01000237">
    <property type="protein sequence ID" value="ORX77710.1"/>
    <property type="molecule type" value="Genomic_DNA"/>
</dbReference>
<dbReference type="PANTHER" id="PTHR33958">
    <property type="entry name" value="PROTEIN C8ORF37"/>
    <property type="match status" value="1"/>
</dbReference>
<keyword evidence="3" id="KW-0963">Cytoplasm</keyword>
<evidence type="ECO:0000313" key="6">
    <source>
        <dbReference type="EMBL" id="ORX77710.1"/>
    </source>
</evidence>
<organism evidence="6 7">
    <name type="scientific">Anaeromyces robustus</name>
    <dbReference type="NCBI Taxonomy" id="1754192"/>
    <lineage>
        <taxon>Eukaryota</taxon>
        <taxon>Fungi</taxon>
        <taxon>Fungi incertae sedis</taxon>
        <taxon>Chytridiomycota</taxon>
        <taxon>Chytridiomycota incertae sedis</taxon>
        <taxon>Neocallimastigomycetes</taxon>
        <taxon>Neocallimastigales</taxon>
        <taxon>Neocallimastigaceae</taxon>
        <taxon>Anaeromyces</taxon>
    </lineage>
</organism>
<dbReference type="AlphaFoldDB" id="A0A1Y1WVZ7"/>